<keyword evidence="6" id="KW-0645">Protease</keyword>
<evidence type="ECO:0000256" key="5">
    <source>
        <dbReference type="ARBA" id="ARBA00017565"/>
    </source>
</evidence>
<dbReference type="Pfam" id="PF00675">
    <property type="entry name" value="Peptidase_M16"/>
    <property type="match status" value="1"/>
</dbReference>
<dbReference type="InterPro" id="IPR054734">
    <property type="entry name" value="PqqF-like_C_4"/>
</dbReference>
<dbReference type="FunFam" id="3.30.830.10:FF:000005">
    <property type="entry name" value="nardilysin isoform X1"/>
    <property type="match status" value="1"/>
</dbReference>
<evidence type="ECO:0000313" key="19">
    <source>
        <dbReference type="EMBL" id="MCL1139228.1"/>
    </source>
</evidence>
<evidence type="ECO:0000256" key="11">
    <source>
        <dbReference type="ARBA" id="ARBA00029597"/>
    </source>
</evidence>
<protein>
    <recommendedName>
        <fullName evidence="5">Protease 3</fullName>
        <ecNumber evidence="4">3.4.24.55</ecNumber>
    </recommendedName>
    <alternativeName>
        <fullName evidence="13">Pitrilysin</fullName>
    </alternativeName>
    <alternativeName>
        <fullName evidence="12">Protease III</fullName>
    </alternativeName>
    <alternativeName>
        <fullName evidence="11">Protease pi</fullName>
    </alternativeName>
</protein>
<name>A0A9X1ZK27_9GAMM</name>
<comment type="cofactor">
    <cofactor evidence="1">
        <name>Zn(2+)</name>
        <dbReference type="ChEBI" id="CHEBI:29105"/>
    </cofactor>
</comment>
<keyword evidence="9" id="KW-0862">Zinc</keyword>
<dbReference type="GO" id="GO:0006508">
    <property type="term" value="P:proteolysis"/>
    <property type="evidence" value="ECO:0007669"/>
    <property type="project" value="UniProtKB-KW"/>
</dbReference>
<dbReference type="AlphaFoldDB" id="A0A9X1ZK27"/>
<dbReference type="Pfam" id="PF16187">
    <property type="entry name" value="Peptidase_M16_M"/>
    <property type="match status" value="1"/>
</dbReference>
<comment type="similarity">
    <text evidence="3 14">Belongs to the peptidase M16 family.</text>
</comment>
<evidence type="ECO:0000256" key="6">
    <source>
        <dbReference type="ARBA" id="ARBA00022670"/>
    </source>
</evidence>
<feature type="domain" description="Coenzyme PQQ synthesis protein F-like C-terminal lobe" evidence="18">
    <location>
        <begin position="750"/>
        <end position="849"/>
    </location>
</feature>
<dbReference type="RefSeq" id="WP_248950406.1">
    <property type="nucleotide sequence ID" value="NZ_JAKILB010000006.1"/>
</dbReference>
<evidence type="ECO:0000256" key="10">
    <source>
        <dbReference type="ARBA" id="ARBA00023049"/>
    </source>
</evidence>
<reference evidence="19" key="1">
    <citation type="submission" date="2022-01" db="EMBL/GenBank/DDBJ databases">
        <title>Whole genome-based taxonomy of the Shewanellaceae.</title>
        <authorList>
            <person name="Martin-Rodriguez A.J."/>
        </authorList>
    </citation>
    <scope>NUCLEOTIDE SEQUENCE</scope>
    <source>
        <strain evidence="19">KCTC 23973</strain>
    </source>
</reference>
<dbReference type="InterPro" id="IPR011765">
    <property type="entry name" value="Pept_M16_N"/>
</dbReference>
<evidence type="ECO:0000256" key="4">
    <source>
        <dbReference type="ARBA" id="ARBA00012449"/>
    </source>
</evidence>
<dbReference type="Proteomes" id="UP001139293">
    <property type="component" value="Unassembled WGS sequence"/>
</dbReference>
<evidence type="ECO:0000313" key="20">
    <source>
        <dbReference type="Proteomes" id="UP001139293"/>
    </source>
</evidence>
<keyword evidence="20" id="KW-1185">Reference proteome</keyword>
<dbReference type="PANTHER" id="PTHR43690:SF18">
    <property type="entry name" value="INSULIN-DEGRADING ENZYME-RELATED"/>
    <property type="match status" value="1"/>
</dbReference>
<feature type="domain" description="Peptidase M16 C-terminal" evidence="16">
    <location>
        <begin position="187"/>
        <end position="362"/>
    </location>
</feature>
<dbReference type="InterPro" id="IPR007863">
    <property type="entry name" value="Peptidase_M16_C"/>
</dbReference>
<dbReference type="PANTHER" id="PTHR43690">
    <property type="entry name" value="NARDILYSIN"/>
    <property type="match status" value="1"/>
</dbReference>
<evidence type="ECO:0000256" key="3">
    <source>
        <dbReference type="ARBA" id="ARBA00007261"/>
    </source>
</evidence>
<evidence type="ECO:0000256" key="9">
    <source>
        <dbReference type="ARBA" id="ARBA00022833"/>
    </source>
</evidence>
<dbReference type="InterPro" id="IPR032632">
    <property type="entry name" value="Peptidase_M16_M"/>
</dbReference>
<dbReference type="GO" id="GO:0005737">
    <property type="term" value="C:cytoplasm"/>
    <property type="evidence" value="ECO:0007669"/>
    <property type="project" value="UniProtKB-ARBA"/>
</dbReference>
<keyword evidence="10" id="KW-0482">Metalloprotease</keyword>
<evidence type="ECO:0000259" key="17">
    <source>
        <dbReference type="Pfam" id="PF16187"/>
    </source>
</evidence>
<accession>A0A9X1ZK27</accession>
<feature type="domain" description="Peptidase M16 N-terminal" evidence="15">
    <location>
        <begin position="28"/>
        <end position="160"/>
    </location>
</feature>
<dbReference type="InterPro" id="IPR011249">
    <property type="entry name" value="Metalloenz_LuxS/M16"/>
</dbReference>
<proteinExistence type="inferred from homology"/>
<evidence type="ECO:0000259" key="16">
    <source>
        <dbReference type="Pfam" id="PF05193"/>
    </source>
</evidence>
<evidence type="ECO:0000256" key="7">
    <source>
        <dbReference type="ARBA" id="ARBA00022723"/>
    </source>
</evidence>
<evidence type="ECO:0000256" key="1">
    <source>
        <dbReference type="ARBA" id="ARBA00001947"/>
    </source>
</evidence>
<evidence type="ECO:0000256" key="12">
    <source>
        <dbReference type="ARBA" id="ARBA00031184"/>
    </source>
</evidence>
<evidence type="ECO:0000259" key="18">
    <source>
        <dbReference type="Pfam" id="PF22456"/>
    </source>
</evidence>
<dbReference type="InterPro" id="IPR001431">
    <property type="entry name" value="Pept_M16_Zn_BS"/>
</dbReference>
<dbReference type="FunFam" id="3.30.830.10:FF:000012">
    <property type="entry name" value="Protease 3"/>
    <property type="match status" value="1"/>
</dbReference>
<dbReference type="GO" id="GO:0004222">
    <property type="term" value="F:metalloendopeptidase activity"/>
    <property type="evidence" value="ECO:0007669"/>
    <property type="project" value="UniProtKB-EC"/>
</dbReference>
<evidence type="ECO:0000256" key="13">
    <source>
        <dbReference type="ARBA" id="ARBA00033450"/>
    </source>
</evidence>
<feature type="domain" description="Peptidase M16 middle/third" evidence="17">
    <location>
        <begin position="371"/>
        <end position="648"/>
    </location>
</feature>
<comment type="function">
    <text evidence="2">Endopeptidase that degrades small peptides of less than 7 kDa, such as glucagon and insulin.</text>
</comment>
<evidence type="ECO:0000256" key="14">
    <source>
        <dbReference type="RuleBase" id="RU004447"/>
    </source>
</evidence>
<evidence type="ECO:0000256" key="2">
    <source>
        <dbReference type="ARBA" id="ARBA00002184"/>
    </source>
</evidence>
<dbReference type="GO" id="GO:0046872">
    <property type="term" value="F:metal ion binding"/>
    <property type="evidence" value="ECO:0007669"/>
    <property type="project" value="UniProtKB-KW"/>
</dbReference>
<comment type="caution">
    <text evidence="19">The sequence shown here is derived from an EMBL/GenBank/DDBJ whole genome shotgun (WGS) entry which is preliminary data.</text>
</comment>
<dbReference type="Gene3D" id="3.30.830.10">
    <property type="entry name" value="Metalloenzyme, LuxS/M16 peptidase-like"/>
    <property type="match status" value="4"/>
</dbReference>
<sequence length="929" mass="106644">MSKVTQIKISPNDHRRYRHLTLKNGLSVLLVEDNEATQSAASMAVAVGHFDDPVARPGMAHFLEHMLFLGTEKYPESGEYSAFINQHGGTNNAWTGTEHTNFFYSINAEQFEDSLDRFSQFFIAPLFNIDLVDRERHAIESEFSMKLKDDVRRVYQVQKETVNPAHPFSKFSVGNLKTLAGEEEELRQELLEFYQQKYSANIMTLCLVAPKSLDELASLAEQYFSDISDHTRTDLYPDVAIYLPEQLQSQINIIPLKEQKRVAITFALPELERFYKHKPLTFVSHLLGYEGKGSLLSYLKESGLANNLSAGGGVNGYNFKDYNISIQLTDRGLADLDEVISATFEYINLIKTQGLQSWRYDERAALLQIAFQYQEQVNALDLASHLSINMHHYDIEDVIYGDYRMDGLHLEETQALLSLMTPENMRLQLIASGLNTNKKAAWYHSPYQIKSIARERLARWSQTDVREQLYLPSKNPFIINECVARPDKSNHPVPTVVAQKPGYRIWHRKDDEFNVPKGHLYLSLDSAQAAASPKHAALTRLYVEMLLDYLTECTYQAEVAGLSYNIYPHQGGITLHLTGFTGKQETLLELVIEKARERNFTQSRFELIKRQILRAWYNHSQAKPISQLFTSLTVTLQKRSFEPTRMAEILEEITLDDLHAHVKSFYEKIHLEGLVYGDWLESETKVLGDRLERILSLVTTPSRESSRELIDLSNKGTLLREIPVAHPDSSIIVYYQSDVATPETMALFSLLNHTMSSTFFHELRTQRQLGYMVGTGYLPLNRYPGIIFYIQSPTCGPQLLLEAIDEFIADFTYAVLQITNEQWEATKHGLVNQVLVKDSSLKVRSQRYWSSIGNKDYDFNQRELVAEQIKLLTRADLIKFIMQRMRTKHCDRLVLFSTGDSHHDQVPLESDKMITDLRAFKQDAAQFDY</sequence>
<dbReference type="InterPro" id="IPR050626">
    <property type="entry name" value="Peptidase_M16"/>
</dbReference>
<dbReference type="EMBL" id="JAKILB010000006">
    <property type="protein sequence ID" value="MCL1139228.1"/>
    <property type="molecule type" value="Genomic_DNA"/>
</dbReference>
<dbReference type="EC" id="3.4.24.55" evidence="4"/>
<gene>
    <name evidence="19" type="ORF">L2740_11820</name>
</gene>
<dbReference type="PROSITE" id="PS00143">
    <property type="entry name" value="INSULINASE"/>
    <property type="match status" value="1"/>
</dbReference>
<keyword evidence="8" id="KW-0378">Hydrolase</keyword>
<dbReference type="SUPFAM" id="SSF63411">
    <property type="entry name" value="LuxS/MPP-like metallohydrolase"/>
    <property type="match status" value="4"/>
</dbReference>
<evidence type="ECO:0000259" key="15">
    <source>
        <dbReference type="Pfam" id="PF00675"/>
    </source>
</evidence>
<keyword evidence="7" id="KW-0479">Metal-binding</keyword>
<dbReference type="Pfam" id="PF22456">
    <property type="entry name" value="PqqF-like_C_4"/>
    <property type="match status" value="1"/>
</dbReference>
<organism evidence="19 20">
    <name type="scientific">Shewanella pneumatophori</name>
    <dbReference type="NCBI Taxonomy" id="314092"/>
    <lineage>
        <taxon>Bacteria</taxon>
        <taxon>Pseudomonadati</taxon>
        <taxon>Pseudomonadota</taxon>
        <taxon>Gammaproteobacteria</taxon>
        <taxon>Alteromonadales</taxon>
        <taxon>Shewanellaceae</taxon>
        <taxon>Shewanella</taxon>
    </lineage>
</organism>
<dbReference type="Pfam" id="PF05193">
    <property type="entry name" value="Peptidase_M16_C"/>
    <property type="match status" value="1"/>
</dbReference>
<evidence type="ECO:0000256" key="8">
    <source>
        <dbReference type="ARBA" id="ARBA00022801"/>
    </source>
</evidence>